<organism evidence="15">
    <name type="scientific">Daphnia magna</name>
    <dbReference type="NCBI Taxonomy" id="35525"/>
    <lineage>
        <taxon>Eukaryota</taxon>
        <taxon>Metazoa</taxon>
        <taxon>Ecdysozoa</taxon>
        <taxon>Arthropoda</taxon>
        <taxon>Crustacea</taxon>
        <taxon>Branchiopoda</taxon>
        <taxon>Diplostraca</taxon>
        <taxon>Cladocera</taxon>
        <taxon>Anomopoda</taxon>
        <taxon>Daphniidae</taxon>
        <taxon>Daphnia</taxon>
    </lineage>
</organism>
<evidence type="ECO:0000256" key="3">
    <source>
        <dbReference type="ARBA" id="ARBA00008919"/>
    </source>
</evidence>
<evidence type="ECO:0000256" key="6">
    <source>
        <dbReference type="ARBA" id="ARBA00022692"/>
    </source>
</evidence>
<evidence type="ECO:0000256" key="2">
    <source>
        <dbReference type="ARBA" id="ARBA00004922"/>
    </source>
</evidence>
<dbReference type="FunFam" id="3.40.50.11660:FF:000013">
    <property type="entry name" value="Alpha1,3fucosyltransferase"/>
    <property type="match status" value="1"/>
</dbReference>
<dbReference type="AlphaFoldDB" id="A0A0P6H372"/>
<protein>
    <recommendedName>
        <fullName evidence="12">Fucosyltransferase</fullName>
        <ecNumber evidence="12">2.4.1.-</ecNumber>
    </recommendedName>
</protein>
<dbReference type="SUPFAM" id="SSF53756">
    <property type="entry name" value="UDP-Glycosyltransferase/glycogen phosphorylase"/>
    <property type="match status" value="1"/>
</dbReference>
<evidence type="ECO:0000259" key="14">
    <source>
        <dbReference type="Pfam" id="PF17039"/>
    </source>
</evidence>
<evidence type="ECO:0000256" key="1">
    <source>
        <dbReference type="ARBA" id="ARBA00004447"/>
    </source>
</evidence>
<comment type="subcellular location">
    <subcellularLocation>
        <location evidence="1 12">Golgi apparatus</location>
        <location evidence="1 12">Golgi stack membrane</location>
        <topology evidence="1 12">Single-pass type II membrane protein</topology>
    </subcellularLocation>
</comment>
<keyword evidence="11" id="KW-0325">Glycoprotein</keyword>
<evidence type="ECO:0000256" key="11">
    <source>
        <dbReference type="ARBA" id="ARBA00023180"/>
    </source>
</evidence>
<sequence>MHVFQTLFSRLDRHRVFYVLWLLFLLNIFTFKQLTLSEDDNDSKEMVMVKRIDRSILRQLDMKKILMWNPWYGDFGFALDDDFAFSRVGCKFTNCILSKNKNIVTPEQADAIVFLYTNLCELPKVHGRQEFQRFVLLTDDPPMCYPRNYFERTNLFGSFFNWTISYRENADVTWKRGWIEKLEKPTKKNSLTQIRLRTYDKKKKLVGWYVARCGSMSKREGYINELKEYIQVDSFGPCGNMSCPETNGSPGEALQPCLDMLADNYKFVLAFERFICDDFVTKRFFDILSRETVPIVFGGADYARIAPPHSFIDALSFNPRQLADRLLELDKSDRQYYRHFWWKDFYQVCYLIVKTNPVCTNFLCVLFIVLLCNTNTLSVTKRCIQATRNYLPAHFATYAKSSIVIYLAKFIVISTRGGTTAQSAPARKTMES</sequence>
<dbReference type="UniPathway" id="UPA00378"/>
<dbReference type="InterPro" id="IPR031481">
    <property type="entry name" value="Glyco_tran_10_N"/>
</dbReference>
<dbReference type="GO" id="GO:0032580">
    <property type="term" value="C:Golgi cisterna membrane"/>
    <property type="evidence" value="ECO:0007669"/>
    <property type="project" value="UniProtKB-SubCell"/>
</dbReference>
<name>A0A0P6H372_9CRUS</name>
<dbReference type="InterPro" id="IPR055270">
    <property type="entry name" value="Glyco_tran_10_C"/>
</dbReference>
<dbReference type="InterPro" id="IPR038577">
    <property type="entry name" value="GT10-like_C_sf"/>
</dbReference>
<comment type="pathway">
    <text evidence="2">Protein modification; protein glycosylation.</text>
</comment>
<feature type="domain" description="Fucosyltransferase C-terminal" evidence="13">
    <location>
        <begin position="200"/>
        <end position="364"/>
    </location>
</feature>
<evidence type="ECO:0000256" key="12">
    <source>
        <dbReference type="RuleBase" id="RU003832"/>
    </source>
</evidence>
<dbReference type="EC" id="2.4.1.-" evidence="12"/>
<evidence type="ECO:0000259" key="13">
    <source>
        <dbReference type="Pfam" id="PF00852"/>
    </source>
</evidence>
<reference evidence="15" key="1">
    <citation type="submission" date="2015-10" db="EMBL/GenBank/DDBJ databases">
        <title>EvidentialGene: Evidence-directed Construction of Complete mRNA Transcriptomes without Genomes.</title>
        <authorList>
            <person name="Gilbert D.G."/>
        </authorList>
    </citation>
    <scope>NUCLEOTIDE SEQUENCE</scope>
</reference>
<comment type="similarity">
    <text evidence="3 12">Belongs to the glycosyltransferase 10 family.</text>
</comment>
<dbReference type="Pfam" id="PF00852">
    <property type="entry name" value="Glyco_transf_10"/>
    <property type="match status" value="1"/>
</dbReference>
<dbReference type="Pfam" id="PF17039">
    <property type="entry name" value="Glyco_tran_10_N"/>
    <property type="match status" value="1"/>
</dbReference>
<keyword evidence="7" id="KW-0735">Signal-anchor</keyword>
<evidence type="ECO:0000256" key="5">
    <source>
        <dbReference type="ARBA" id="ARBA00022679"/>
    </source>
</evidence>
<keyword evidence="8" id="KW-1133">Transmembrane helix</keyword>
<dbReference type="GO" id="GO:0008417">
    <property type="term" value="F:fucosyltransferase activity"/>
    <property type="evidence" value="ECO:0007669"/>
    <property type="project" value="InterPro"/>
</dbReference>
<dbReference type="OrthoDB" id="427096at2759"/>
<dbReference type="Gene3D" id="3.40.50.11660">
    <property type="entry name" value="Glycosyl transferase family 10, C-terminal domain"/>
    <property type="match status" value="1"/>
</dbReference>
<keyword evidence="9 12" id="KW-0333">Golgi apparatus</keyword>
<dbReference type="EMBL" id="GDIQ01046466">
    <property type="protein sequence ID" value="JAN48271.1"/>
    <property type="molecule type" value="Transcribed_RNA"/>
</dbReference>
<feature type="domain" description="Fucosyltransferase N-terminal" evidence="14">
    <location>
        <begin position="62"/>
        <end position="176"/>
    </location>
</feature>
<evidence type="ECO:0000256" key="7">
    <source>
        <dbReference type="ARBA" id="ARBA00022968"/>
    </source>
</evidence>
<accession>A0A0P6H372</accession>
<evidence type="ECO:0000256" key="4">
    <source>
        <dbReference type="ARBA" id="ARBA00022676"/>
    </source>
</evidence>
<keyword evidence="5 12" id="KW-0808">Transferase</keyword>
<keyword evidence="4 12" id="KW-0328">Glycosyltransferase</keyword>
<keyword evidence="10" id="KW-0472">Membrane</keyword>
<evidence type="ECO:0000256" key="9">
    <source>
        <dbReference type="ARBA" id="ARBA00023034"/>
    </source>
</evidence>
<dbReference type="PANTHER" id="PTHR48438:SF1">
    <property type="entry name" value="ALPHA-(1,3)-FUCOSYLTRANSFERASE C-RELATED"/>
    <property type="match status" value="1"/>
</dbReference>
<dbReference type="PANTHER" id="PTHR48438">
    <property type="entry name" value="ALPHA-(1,3)-FUCOSYLTRANSFERASE C-RELATED"/>
    <property type="match status" value="1"/>
</dbReference>
<keyword evidence="6 12" id="KW-0812">Transmembrane</keyword>
<evidence type="ECO:0000256" key="8">
    <source>
        <dbReference type="ARBA" id="ARBA00022989"/>
    </source>
</evidence>
<evidence type="ECO:0000313" key="15">
    <source>
        <dbReference type="EMBL" id="JAN48271.1"/>
    </source>
</evidence>
<dbReference type="InterPro" id="IPR001503">
    <property type="entry name" value="Glyco_trans_10"/>
</dbReference>
<proteinExistence type="inferred from homology"/>
<evidence type="ECO:0000256" key="10">
    <source>
        <dbReference type="ARBA" id="ARBA00023136"/>
    </source>
</evidence>